<feature type="signal peptide" evidence="1">
    <location>
        <begin position="1"/>
        <end position="20"/>
    </location>
</feature>
<reference evidence="2 3" key="1">
    <citation type="journal article" date="2011" name="Stand. Genomic Sci.">
        <title>Complete genome sequence of the gliding, heparinolytic Pedobacter saltans type strain (113).</title>
        <authorList>
            <person name="Liolios K."/>
            <person name="Sikorski J."/>
            <person name="Lu M."/>
            <person name="Nolan M."/>
            <person name="Lapidus A."/>
            <person name="Lucas S."/>
            <person name="Hammon N."/>
            <person name="Deshpande S."/>
            <person name="Cheng J.F."/>
            <person name="Tapia R."/>
            <person name="Han C."/>
            <person name="Goodwin L."/>
            <person name="Pitluck S."/>
            <person name="Huntemann M."/>
            <person name="Ivanova N."/>
            <person name="Pagani I."/>
            <person name="Mavromatis K."/>
            <person name="Ovchinikova G."/>
            <person name="Pati A."/>
            <person name="Chen A."/>
            <person name="Palaniappan K."/>
            <person name="Land M."/>
            <person name="Hauser L."/>
            <person name="Brambilla E.M."/>
            <person name="Kotsyurbenko O."/>
            <person name="Rohde M."/>
            <person name="Tindall B.J."/>
            <person name="Abt B."/>
            <person name="Goker M."/>
            <person name="Detter J.C."/>
            <person name="Woyke T."/>
            <person name="Bristow J."/>
            <person name="Eisen J.A."/>
            <person name="Markowitz V."/>
            <person name="Hugenholtz P."/>
            <person name="Klenk H.P."/>
            <person name="Kyrpides N.C."/>
        </authorList>
    </citation>
    <scope>NUCLEOTIDE SEQUENCE [LARGE SCALE GENOMIC DNA]</scope>
    <source>
        <strain evidence="3">ATCC 51119 / DSM 12145 / JCM 21818 / LMG 10337 / NBRC 100064 / NCIMB 13643</strain>
    </source>
</reference>
<name>F0S9W8_PSESL</name>
<keyword evidence="1" id="KW-0732">Signal</keyword>
<dbReference type="EMBL" id="CP002545">
    <property type="protein sequence ID" value="ADY52526.1"/>
    <property type="molecule type" value="Genomic_DNA"/>
</dbReference>
<dbReference type="AlphaFoldDB" id="F0S9W8"/>
<dbReference type="OrthoDB" id="1121653at2"/>
<keyword evidence="3" id="KW-1185">Reference proteome</keyword>
<organism evidence="2 3">
    <name type="scientific">Pseudopedobacter saltans (strain ATCC 51119 / DSM 12145 / JCM 21818 / CCUG 39354 / LMG 10337 / NBRC 100064 / NCIMB 13643)</name>
    <name type="common">Pedobacter saltans</name>
    <dbReference type="NCBI Taxonomy" id="762903"/>
    <lineage>
        <taxon>Bacteria</taxon>
        <taxon>Pseudomonadati</taxon>
        <taxon>Bacteroidota</taxon>
        <taxon>Sphingobacteriia</taxon>
        <taxon>Sphingobacteriales</taxon>
        <taxon>Sphingobacteriaceae</taxon>
        <taxon>Pseudopedobacter</taxon>
    </lineage>
</organism>
<accession>F0S9W8</accession>
<evidence type="ECO:0000256" key="1">
    <source>
        <dbReference type="SAM" id="SignalP"/>
    </source>
</evidence>
<dbReference type="KEGG" id="psn:Pedsa_1973"/>
<dbReference type="HOGENOM" id="CLU_105861_0_0_10"/>
<gene>
    <name evidence="2" type="ordered locus">Pedsa_1973</name>
</gene>
<reference evidence="3" key="2">
    <citation type="submission" date="2011-02" db="EMBL/GenBank/DDBJ databases">
        <title>The complete genome of Pedobacter saltans DSM 12145.</title>
        <authorList>
            <consortium name="US DOE Joint Genome Institute (JGI-PGF)"/>
            <person name="Lucas S."/>
            <person name="Copeland A."/>
            <person name="Lapidus A."/>
            <person name="Bruce D."/>
            <person name="Goodwin L."/>
            <person name="Pitluck S."/>
            <person name="Kyrpides N."/>
            <person name="Mavromatis K."/>
            <person name="Pagani I."/>
            <person name="Ivanova N."/>
            <person name="Ovchinnikova G."/>
            <person name="Lu M."/>
            <person name="Detter J.C."/>
            <person name="Han C."/>
            <person name="Land M."/>
            <person name="Hauser L."/>
            <person name="Markowitz V."/>
            <person name="Cheng J.-F."/>
            <person name="Hugenholtz P."/>
            <person name="Woyke T."/>
            <person name="Wu D."/>
            <person name="Tindall B."/>
            <person name="Pomrenke H.G."/>
            <person name="Brambilla E."/>
            <person name="Klenk H.-P."/>
            <person name="Eisen J.A."/>
        </authorList>
    </citation>
    <scope>NUCLEOTIDE SEQUENCE [LARGE SCALE GENOMIC DNA]</scope>
    <source>
        <strain evidence="3">ATCC 51119 / DSM 12145 / JCM 21818 / LMG 10337 / NBRC 100064 / NCIMB 13643</strain>
    </source>
</reference>
<dbReference type="InterPro" id="IPR019619">
    <property type="entry name" value="DUF2490"/>
</dbReference>
<dbReference type="eggNOG" id="ENOG5030YH7">
    <property type="taxonomic scope" value="Bacteria"/>
</dbReference>
<sequence>MRHKIILLLVISFISSASFGQNEYKLGIISLLNTDVSFKNQWKLNTKLESRYILSEGEVKTPINFNNRYERSDLEFILTKKLNSIHTLGAGYLGRLKENGDLIHRFIQQYAFIQKSGSMRIAHRFRTDETFGKSEDFRFRLRYRISTDKALEGQTIDEKEFYLKFSNEYLGSYQNSDINLEIRALAALGYNFNDSSKVEAGLDYRMEDMLNETKTHLGWLNIGWYYSF</sequence>
<dbReference type="Proteomes" id="UP000000310">
    <property type="component" value="Chromosome"/>
</dbReference>
<evidence type="ECO:0000313" key="2">
    <source>
        <dbReference type="EMBL" id="ADY52526.1"/>
    </source>
</evidence>
<dbReference type="STRING" id="762903.Pedsa_1973"/>
<evidence type="ECO:0008006" key="4">
    <source>
        <dbReference type="Google" id="ProtNLM"/>
    </source>
</evidence>
<dbReference type="RefSeq" id="WP_013633013.1">
    <property type="nucleotide sequence ID" value="NC_015177.1"/>
</dbReference>
<proteinExistence type="predicted"/>
<feature type="chain" id="PRO_5003256821" description="DUF2490 domain-containing protein" evidence="1">
    <location>
        <begin position="21"/>
        <end position="228"/>
    </location>
</feature>
<evidence type="ECO:0000313" key="3">
    <source>
        <dbReference type="Proteomes" id="UP000000310"/>
    </source>
</evidence>
<dbReference type="Pfam" id="PF10677">
    <property type="entry name" value="DUF2490"/>
    <property type="match status" value="1"/>
</dbReference>
<protein>
    <recommendedName>
        <fullName evidence="4">DUF2490 domain-containing protein</fullName>
    </recommendedName>
</protein>